<evidence type="ECO:0000256" key="1">
    <source>
        <dbReference type="ARBA" id="ARBA00008721"/>
    </source>
</evidence>
<evidence type="ECO:0000256" key="8">
    <source>
        <dbReference type="ARBA" id="ARBA00023157"/>
    </source>
</evidence>
<name>A0A8J3DF77_9BACT</name>
<keyword evidence="3" id="KW-0479">Metal-binding</keyword>
<keyword evidence="5" id="KW-0378">Hydrolase</keyword>
<evidence type="ECO:0000256" key="3">
    <source>
        <dbReference type="ARBA" id="ARBA00022723"/>
    </source>
</evidence>
<comment type="caution">
    <text evidence="11">The sequence shown here is derived from an EMBL/GenBank/DDBJ whole genome shotgun (WGS) entry which is preliminary data.</text>
</comment>
<dbReference type="InterPro" id="IPR008754">
    <property type="entry name" value="Peptidase_M43"/>
</dbReference>
<dbReference type="PANTHER" id="PTHR47466">
    <property type="match status" value="1"/>
</dbReference>
<keyword evidence="12" id="KW-1185">Reference proteome</keyword>
<dbReference type="GO" id="GO:0046872">
    <property type="term" value="F:metal ion binding"/>
    <property type="evidence" value="ECO:0007669"/>
    <property type="project" value="UniProtKB-KW"/>
</dbReference>
<evidence type="ECO:0000259" key="10">
    <source>
        <dbReference type="Pfam" id="PF05572"/>
    </source>
</evidence>
<dbReference type="Pfam" id="PF05572">
    <property type="entry name" value="Peptidase_M43"/>
    <property type="match status" value="1"/>
</dbReference>
<dbReference type="EMBL" id="BMXF01000006">
    <property type="protein sequence ID" value="GHB85811.1"/>
    <property type="molecule type" value="Genomic_DNA"/>
</dbReference>
<reference evidence="11 12" key="1">
    <citation type="journal article" date="2014" name="Int. J. Syst. Evol. Microbiol.">
        <title>Complete genome sequence of Corynebacterium casei LMG S-19264T (=DSM 44701T), isolated from a smear-ripened cheese.</title>
        <authorList>
            <consortium name="US DOE Joint Genome Institute (JGI-PGF)"/>
            <person name="Walter F."/>
            <person name="Albersmeier A."/>
            <person name="Kalinowski J."/>
            <person name="Ruckert C."/>
        </authorList>
    </citation>
    <scope>NUCLEOTIDE SEQUENCE [LARGE SCALE GENOMIC DNA]</scope>
    <source>
        <strain evidence="11 12">KCTC 12866</strain>
    </source>
</reference>
<dbReference type="GO" id="GO:0006508">
    <property type="term" value="P:proteolysis"/>
    <property type="evidence" value="ECO:0007669"/>
    <property type="project" value="UniProtKB-KW"/>
</dbReference>
<evidence type="ECO:0000256" key="2">
    <source>
        <dbReference type="ARBA" id="ARBA00022670"/>
    </source>
</evidence>
<keyword evidence="6" id="KW-0862">Zinc</keyword>
<dbReference type="InterPro" id="IPR024079">
    <property type="entry name" value="MetalloPept_cat_dom_sf"/>
</dbReference>
<dbReference type="GO" id="GO:0008237">
    <property type="term" value="F:metallopeptidase activity"/>
    <property type="evidence" value="ECO:0007669"/>
    <property type="project" value="UniProtKB-KW"/>
</dbReference>
<evidence type="ECO:0000313" key="11">
    <source>
        <dbReference type="EMBL" id="GHB85811.1"/>
    </source>
</evidence>
<evidence type="ECO:0000256" key="7">
    <source>
        <dbReference type="ARBA" id="ARBA00023049"/>
    </source>
</evidence>
<dbReference type="SUPFAM" id="SSF55486">
    <property type="entry name" value="Metalloproteases ('zincins'), catalytic domain"/>
    <property type="match status" value="1"/>
</dbReference>
<dbReference type="Proteomes" id="UP000598271">
    <property type="component" value="Unassembled WGS sequence"/>
</dbReference>
<protein>
    <recommendedName>
        <fullName evidence="10">Peptidase M43 pregnancy-associated plasma-A domain-containing protein</fullName>
    </recommendedName>
</protein>
<keyword evidence="7" id="KW-0482">Metalloprotease</keyword>
<evidence type="ECO:0000313" key="12">
    <source>
        <dbReference type="Proteomes" id="UP000598271"/>
    </source>
</evidence>
<keyword evidence="2" id="KW-0645">Protease</keyword>
<dbReference type="AlphaFoldDB" id="A0A8J3DF77"/>
<keyword evidence="4 9" id="KW-0732">Signal</keyword>
<accession>A0A8J3DF77</accession>
<organism evidence="11 12">
    <name type="scientific">Persicitalea jodogahamensis</name>
    <dbReference type="NCBI Taxonomy" id="402147"/>
    <lineage>
        <taxon>Bacteria</taxon>
        <taxon>Pseudomonadati</taxon>
        <taxon>Bacteroidota</taxon>
        <taxon>Cytophagia</taxon>
        <taxon>Cytophagales</taxon>
        <taxon>Spirosomataceae</taxon>
        <taxon>Persicitalea</taxon>
    </lineage>
</organism>
<evidence type="ECO:0000256" key="5">
    <source>
        <dbReference type="ARBA" id="ARBA00022801"/>
    </source>
</evidence>
<feature type="chain" id="PRO_5035269621" description="Peptidase M43 pregnancy-associated plasma-A domain-containing protein" evidence="9">
    <location>
        <begin position="27"/>
        <end position="1124"/>
    </location>
</feature>
<dbReference type="Gene3D" id="3.40.390.10">
    <property type="entry name" value="Collagenase (Catalytic Domain)"/>
    <property type="match status" value="1"/>
</dbReference>
<evidence type="ECO:0000256" key="6">
    <source>
        <dbReference type="ARBA" id="ARBA00022833"/>
    </source>
</evidence>
<gene>
    <name evidence="11" type="ORF">GCM10007390_46640</name>
</gene>
<dbReference type="InterPro" id="IPR013783">
    <property type="entry name" value="Ig-like_fold"/>
</dbReference>
<sequence>MHKPLLTLSMKYFSLFLLAGFTTVAAAQTPVAPDSLPRCGVTSSFLEKNIDPQLLQQMNTQWQANSKKSKANGRLSADDPVLVVPVMFHIAHLGEAVGEGSNLSEGRIQAALAALNNIYRARGQYADANDTRIEFVLANCSGIDRANASSVPDFINKGVIYGGSNQQQVKDIFGPYQNKFINIYVSHMMTGAGGYAYYGGDMFITTYGLPNKGNQPEGVRLLAHELGHSLFLDHTFSGDNSCLGCSNDNVACPANGNPFNNGDQVADTPPHRVYDLNYFTPAYATNPCTNEPFGLDLVKNHMAYNTDARRFSPGQIARMRFFLENYLGYWRNSDAVPTPNNQIALSSVPANVCVGTPVAISYDNNSGSSSPTLLIQKGEDIVYYVDATSSPANFEFPKYRNGFIRDDYKLENGTDYRVQVAAGCNSRTSDSFKVKNLSQYTALIVGADGNNFPNSGSNLYLYPCTSSSLTLKAKFTFTVQGVTHTVPDSELSAYNFQWTYNGNPIPGATGSTFVVTSNRSGGSYRYSATGATCPGPINSYTTANVYPSTSAYNFTSDWDGSYSPPRSQCEGRAVMLYAGYVSNSATYDWYRDGVLLPGETSRTLSATATGTYKVVARDGSCSVNSSALDGISLHFGTLLENRIIINSGDSTICSRTDLASTATQPNQGFSYQWLRNGSNIPNATESYLTASTAGIYSLRLTQGNCQSVSNGIDLKKGSKQEKPIITGPKSFVNGLTHYLYVENINNVGIEWFRDGQPLTNNLYTHLAVSSSGVYTVRKGYNECVIESDPFVANFGSTITPQIESNDTVYVACNDQSSYLYLRFKDRYYENSVGLTFRWIKDGNDLPADQATGTYYYPKEPGVYRLRVTKDGNSGLSNPITVTTTSDRTVKLTAEQGVLSTCSGNVVKLIFPEVGNYNIPLVWKRDGVVLANQYRSKLTAYESGSYTATYQGDGCTVTTDPLPVTIGSGATSATLSGDYAIRTGETANLLLTAPAGLSYFFKLSDGSEYKGQGATTLIPKSPNLSTTYTLTGFGTYCGLGNASGTAQIDVTKCPEGTVNTTLATGYWDTPANWSCGSVPTVLDLVRVSAPHTIYLPMNYGAKSKSVELLGNILQEANTILRMGQE</sequence>
<proteinExistence type="inferred from homology"/>
<evidence type="ECO:0000256" key="4">
    <source>
        <dbReference type="ARBA" id="ARBA00022729"/>
    </source>
</evidence>
<comment type="similarity">
    <text evidence="1">Belongs to the peptidase M43B family.</text>
</comment>
<keyword evidence="8" id="KW-1015">Disulfide bond</keyword>
<feature type="domain" description="Peptidase M43 pregnancy-associated plasma-A" evidence="10">
    <location>
        <begin position="179"/>
        <end position="323"/>
    </location>
</feature>
<feature type="signal peptide" evidence="9">
    <location>
        <begin position="1"/>
        <end position="26"/>
    </location>
</feature>
<dbReference type="Gene3D" id="2.60.40.10">
    <property type="entry name" value="Immunoglobulins"/>
    <property type="match status" value="2"/>
</dbReference>
<evidence type="ECO:0000256" key="9">
    <source>
        <dbReference type="SAM" id="SignalP"/>
    </source>
</evidence>
<dbReference type="PANTHER" id="PTHR47466:SF1">
    <property type="entry name" value="METALLOPROTEASE MEP1 (AFU_ORTHOLOGUE AFUA_1G07730)-RELATED"/>
    <property type="match status" value="1"/>
</dbReference>